<evidence type="ECO:0000256" key="6">
    <source>
        <dbReference type="ARBA" id="ARBA00023136"/>
    </source>
</evidence>
<keyword evidence="4 10" id="KW-1133">Transmembrane helix</keyword>
<keyword evidence="5" id="KW-0406">Ion transport</keyword>
<dbReference type="InterPro" id="IPR057366">
    <property type="entry name" value="TRPM-like"/>
</dbReference>
<feature type="transmembrane region" description="Helical" evidence="10">
    <location>
        <begin position="945"/>
        <end position="964"/>
    </location>
</feature>
<feature type="domain" description="TRPM SLOG" evidence="13">
    <location>
        <begin position="116"/>
        <end position="381"/>
    </location>
</feature>
<feature type="compositionally biased region" description="Low complexity" evidence="9">
    <location>
        <begin position="8"/>
        <end position="21"/>
    </location>
</feature>
<dbReference type="GO" id="GO:0005262">
    <property type="term" value="F:calcium channel activity"/>
    <property type="evidence" value="ECO:0007669"/>
    <property type="project" value="TreeGrafter"/>
</dbReference>
<dbReference type="Proteomes" id="UP001177744">
    <property type="component" value="Unassembled WGS sequence"/>
</dbReference>
<evidence type="ECO:0000256" key="9">
    <source>
        <dbReference type="SAM" id="MobiDB-lite"/>
    </source>
</evidence>
<dbReference type="Pfam" id="PF16519">
    <property type="entry name" value="TRPM_tetra"/>
    <property type="match status" value="1"/>
</dbReference>
<protein>
    <recommendedName>
        <fullName evidence="17">Transient receptor potential cation channel subfamily M member 1</fullName>
    </recommendedName>
</protein>
<dbReference type="InterPro" id="IPR032415">
    <property type="entry name" value="TRPM_tetra"/>
</dbReference>
<feature type="transmembrane region" description="Helical" evidence="10">
    <location>
        <begin position="1277"/>
        <end position="1295"/>
    </location>
</feature>
<evidence type="ECO:0000256" key="8">
    <source>
        <dbReference type="ARBA" id="ARBA00034269"/>
    </source>
</evidence>
<feature type="domain" description="Ion transport" evidence="11">
    <location>
        <begin position="1070"/>
        <end position="1255"/>
    </location>
</feature>
<dbReference type="GO" id="GO:0005886">
    <property type="term" value="C:plasma membrane"/>
    <property type="evidence" value="ECO:0007669"/>
    <property type="project" value="TreeGrafter"/>
</dbReference>
<feature type="transmembrane region" description="Helical" evidence="10">
    <location>
        <begin position="1106"/>
        <end position="1124"/>
    </location>
</feature>
<evidence type="ECO:0000259" key="12">
    <source>
        <dbReference type="Pfam" id="PF16519"/>
    </source>
</evidence>
<feature type="domain" description="TRPM-like" evidence="14">
    <location>
        <begin position="506"/>
        <end position="772"/>
    </location>
</feature>
<evidence type="ECO:0000256" key="3">
    <source>
        <dbReference type="ARBA" id="ARBA00022692"/>
    </source>
</evidence>
<gene>
    <name evidence="15" type="ORF">QTO34_012795</name>
</gene>
<evidence type="ECO:0000256" key="7">
    <source>
        <dbReference type="ARBA" id="ARBA00023303"/>
    </source>
</evidence>
<feature type="region of interest" description="Disordered" evidence="9">
    <location>
        <begin position="619"/>
        <end position="645"/>
    </location>
</feature>
<keyword evidence="7" id="KW-0407">Ion channel</keyword>
<feature type="region of interest" description="Disordered" evidence="9">
    <location>
        <begin position="905"/>
        <end position="924"/>
    </location>
</feature>
<feature type="domain" description="TRPM tetramerisation" evidence="12">
    <location>
        <begin position="1354"/>
        <end position="1400"/>
    </location>
</feature>
<sequence>MGSPRKMSSSFKRGSLRSSTSGSQKGQKAWIERTFCRRECVFVVPSTKDPSRCCCGQLINLHIPPLPSVTSGKNGEESKELEAPPEKWSVGRHTQGYPTDAYGTLEFQGGGYCNKAMYIRVSYDTKPDALLHLMVKDWQLELPKLLISVHGGLQSFPMPPKLKQVFGKGLVKAAVTTGAWIFTGGVSTGVISHVGDALKEHSSTSRGRVCAIGIAPWGLVENKEDLLGKDVTRLYQTMSNPLSKLSVLNSSHTHFILADNGTLGRYGAEVKLRRQLEKHISLQKINTRLGQGVPVVGLVVEGGPNVFSVVLEYLREEPPVPVVVCDGSGRASDILSFAHKYCEEGGVIGEPLRDQLLVTIQKTFNFGRTHALQLLAILTECMKKKELVTVFRMGAEGQQDMEMAILTALLKGTNASAPDQLSLALAWNRVDIARSQIFVFGPHWPPLGSLAPPVDSKATEQEKKPPTATTKGGRGRGKGKRKGKGKEEAEEETDPRKIELLNWVNALEQAMLDALVLDRVEFVKLLIENGVNMQHFLTIPRLEELYNTRLGPPNTLHLLVRDVKKGNLPPDYHISLIDIGLVLEYLMGGAYRCHYTRKSFRTLYNNLFGPKRPKALKLLGMEDDEPPAKGKKKKKKKKEEEADVDVDDPAVSRFQHPFHELLVWAVLTKRQRMAVFLWQRGEESMARALVACKLYKAMAHESSESELVDDISQDLDSNSKDFGQLAVELLDQSYRHDEQVAMKLLTYELRNWSNSTCLKLAVAAKHRDFIAHTCSQMLLTDMWMGRLRMRKNPGLKVILGILLPPTILFLEFRTYDDFSYQTSKENENGKEKEEEATVSVTRIVRAPVRSRSQDRSGFSPPECGRGVVGGVLVMVSNAPACGIWCWRGAAGACRSQAATCLRVSQDPGADAGSRKGDEESEHRKQRGIPIGTKICEFYNAPIVKFWFYTISYLGYLLLFNYIILVRMERWPCLQEWVVIAYIVTLALEKVSVQPRSHAGRLLLEISARLRGLVLRGPEQGREPCPLECPDAPVGLGSRTRPPSGTPRSWLRGVRFQILMSEPGKLSQKVKVWLQEYWNITDLVAISVFLVGAVLRLQREPYMGYGRVIYCVDIIFWYIRVLDIFGVNKYLGPYVMMIGKMMIDMLYFVVIMLVVLMSFGVARQAILHPDEEPSWRLARNIFYMPYWMIYGEVFADQTDPPCGDNQYDEEGKRLPPCIPGAWLTPAIMACYLLVANILLVNLLIAVFNNTFFEVKSISNQVWKFQRYQLIMTFHDRPVLPPPMIVLSHLYIIALRLSGRCRRKRGGDQDEQDRGLKLFLSDEELKRLHEFEAQCVQEHFQEKEDEQQSSATSASAVENMSMRLEEINERESFMKTALQTVDLRLSQLEELSGRMASALETLAGIDRSELMHTRSRASSECEASFLLRQSSANSADSAGGCRFHFPAEEPGDDASLSRPPGSGFGKKRACSFRGKEEKDPQVHLVLGRQGSLRLSPGRSAPATPGGSRLALDNIEDPSESKSGPETGIYAGGDERQADWERGREETKALPAEQKSDLQNAQLTVGTAAMEGAVPGPPGDTKRPRSDPNEAFNACQTLESTSFVYSHGRKLVGGESQWGAGYGSVLDQAWTAEWKYQVHKITRSRSTDIPPYAVSEAARLAEHQDRPTDTEEARCAPRGVPWMPRLSLAVTERAEKGNLLTVSADQTPGFPSLRSKSLHGRPRRAPGVQGRLDAPGHAGSVGSLVPRVE</sequence>
<dbReference type="EMBL" id="JAULJE010000025">
    <property type="protein sequence ID" value="KAK1327886.1"/>
    <property type="molecule type" value="Genomic_DNA"/>
</dbReference>
<dbReference type="Pfam" id="PF18139">
    <property type="entry name" value="LSDAT_euk"/>
    <property type="match status" value="1"/>
</dbReference>
<feature type="transmembrane region" description="Helical" evidence="10">
    <location>
        <begin position="1221"/>
        <end position="1246"/>
    </location>
</feature>
<feature type="region of interest" description="Disordered" evidence="9">
    <location>
        <begin position="1"/>
        <end position="25"/>
    </location>
</feature>
<evidence type="ECO:0000256" key="4">
    <source>
        <dbReference type="ARBA" id="ARBA00022989"/>
    </source>
</evidence>
<dbReference type="InterPro" id="IPR005821">
    <property type="entry name" value="Ion_trans_dom"/>
</dbReference>
<feature type="transmembrane region" description="Helical" evidence="10">
    <location>
        <begin position="1144"/>
        <end position="1165"/>
    </location>
</feature>
<dbReference type="PANTHER" id="PTHR13800">
    <property type="entry name" value="TRANSIENT RECEPTOR POTENTIAL CATION CHANNEL, SUBFAMILY M, MEMBER 6"/>
    <property type="match status" value="1"/>
</dbReference>
<proteinExistence type="predicted"/>
<organism evidence="15 16">
    <name type="scientific">Cnephaeus nilssonii</name>
    <name type="common">Northern bat</name>
    <name type="synonym">Eptesicus nilssonii</name>
    <dbReference type="NCBI Taxonomy" id="3371016"/>
    <lineage>
        <taxon>Eukaryota</taxon>
        <taxon>Metazoa</taxon>
        <taxon>Chordata</taxon>
        <taxon>Craniata</taxon>
        <taxon>Vertebrata</taxon>
        <taxon>Euteleostomi</taxon>
        <taxon>Mammalia</taxon>
        <taxon>Eutheria</taxon>
        <taxon>Laurasiatheria</taxon>
        <taxon>Chiroptera</taxon>
        <taxon>Yangochiroptera</taxon>
        <taxon>Vespertilionidae</taxon>
        <taxon>Cnephaeus</taxon>
    </lineage>
</organism>
<reference evidence="15" key="1">
    <citation type="submission" date="2023-06" db="EMBL/GenBank/DDBJ databases">
        <title>Reference genome for the Northern bat (Eptesicus nilssonii), a most northern bat species.</title>
        <authorList>
            <person name="Laine V.N."/>
            <person name="Pulliainen A.T."/>
            <person name="Lilley T.M."/>
        </authorList>
    </citation>
    <scope>NUCLEOTIDE SEQUENCE</scope>
    <source>
        <strain evidence="15">BLF_Eptnil</strain>
        <tissue evidence="15">Kidney</tissue>
    </source>
</reference>
<dbReference type="PANTHER" id="PTHR13800:SF13">
    <property type="entry name" value="TRANSIENT RECEPTOR POTENTIAL CATION CHANNEL SUBFAMILY M MEMBER 1"/>
    <property type="match status" value="1"/>
</dbReference>
<feature type="compositionally biased region" description="Basic and acidic residues" evidence="9">
    <location>
        <begin position="1530"/>
        <end position="1545"/>
    </location>
</feature>
<dbReference type="InterPro" id="IPR050927">
    <property type="entry name" value="TRPM"/>
</dbReference>
<feature type="compositionally biased region" description="Basic residues" evidence="9">
    <location>
        <begin position="473"/>
        <end position="484"/>
    </location>
</feature>
<evidence type="ECO:0000259" key="13">
    <source>
        <dbReference type="Pfam" id="PF18139"/>
    </source>
</evidence>
<keyword evidence="3 10" id="KW-0812">Transmembrane</keyword>
<evidence type="ECO:0000313" key="16">
    <source>
        <dbReference type="Proteomes" id="UP001177744"/>
    </source>
</evidence>
<dbReference type="Pfam" id="PF00520">
    <property type="entry name" value="Ion_trans"/>
    <property type="match status" value="1"/>
</dbReference>
<dbReference type="Gene3D" id="1.20.5.1010">
    <property type="entry name" value="TRPM, tetramerisation domain"/>
    <property type="match status" value="1"/>
</dbReference>
<evidence type="ECO:0000256" key="2">
    <source>
        <dbReference type="ARBA" id="ARBA00022448"/>
    </source>
</evidence>
<comment type="catalytic activity">
    <reaction evidence="8">
        <text>Mg(2+)(in) = Mg(2+)(out)</text>
        <dbReference type="Rhea" id="RHEA:29827"/>
        <dbReference type="ChEBI" id="CHEBI:18420"/>
    </reaction>
</comment>
<evidence type="ECO:0008006" key="17">
    <source>
        <dbReference type="Google" id="ProtNLM"/>
    </source>
</evidence>
<evidence type="ECO:0000259" key="14">
    <source>
        <dbReference type="Pfam" id="PF25508"/>
    </source>
</evidence>
<evidence type="ECO:0000256" key="10">
    <source>
        <dbReference type="SAM" id="Phobius"/>
    </source>
</evidence>
<keyword evidence="6 10" id="KW-0472">Membrane</keyword>
<comment type="subcellular location">
    <subcellularLocation>
        <location evidence="1">Membrane</location>
        <topology evidence="1">Multi-pass membrane protein</topology>
    </subcellularLocation>
</comment>
<dbReference type="GO" id="GO:0051262">
    <property type="term" value="P:protein tetramerization"/>
    <property type="evidence" value="ECO:0007669"/>
    <property type="project" value="InterPro"/>
</dbReference>
<dbReference type="InterPro" id="IPR037162">
    <property type="entry name" value="TRPM_tetra_sf"/>
</dbReference>
<keyword evidence="2" id="KW-0813">Transport</keyword>
<feature type="region of interest" description="Disordered" evidence="9">
    <location>
        <begin position="66"/>
        <end position="93"/>
    </location>
</feature>
<comment type="caution">
    <text evidence="15">The sequence shown here is derived from an EMBL/GenBank/DDBJ whole genome shotgun (WGS) entry which is preliminary data.</text>
</comment>
<name>A0AA40LC91_CNENI</name>
<evidence type="ECO:0000256" key="5">
    <source>
        <dbReference type="ARBA" id="ARBA00023065"/>
    </source>
</evidence>
<feature type="compositionally biased region" description="Basic and acidic residues" evidence="9">
    <location>
        <begin position="912"/>
        <end position="922"/>
    </location>
</feature>
<feature type="compositionally biased region" description="Basic and acidic residues" evidence="9">
    <location>
        <begin position="74"/>
        <end position="85"/>
    </location>
</feature>
<accession>A0AA40LC91</accession>
<evidence type="ECO:0000313" key="15">
    <source>
        <dbReference type="EMBL" id="KAK1327886.1"/>
    </source>
</evidence>
<feature type="transmembrane region" description="Helical" evidence="10">
    <location>
        <begin position="1076"/>
        <end position="1094"/>
    </location>
</feature>
<dbReference type="InterPro" id="IPR041491">
    <property type="entry name" value="TRPM_SLOG"/>
</dbReference>
<evidence type="ECO:0000259" key="11">
    <source>
        <dbReference type="Pfam" id="PF00520"/>
    </source>
</evidence>
<feature type="region of interest" description="Disordered" evidence="9">
    <location>
        <begin position="450"/>
        <end position="494"/>
    </location>
</feature>
<feature type="region of interest" description="Disordered" evidence="9">
    <location>
        <begin position="1441"/>
        <end position="1556"/>
    </location>
</feature>
<keyword evidence="16" id="KW-1185">Reference proteome</keyword>
<feature type="region of interest" description="Disordered" evidence="9">
    <location>
        <begin position="1697"/>
        <end position="1746"/>
    </location>
</feature>
<dbReference type="Pfam" id="PF25508">
    <property type="entry name" value="TRPM2"/>
    <property type="match status" value="1"/>
</dbReference>
<evidence type="ECO:0000256" key="1">
    <source>
        <dbReference type="ARBA" id="ARBA00004141"/>
    </source>
</evidence>